<name>A0A1Y1MJA6_PHOPY</name>
<protein>
    <submittedName>
        <fullName evidence="2">Uncharacterized protein</fullName>
    </submittedName>
</protein>
<accession>A0A1Y1MJA6</accession>
<dbReference type="EMBL" id="GEZM01034008">
    <property type="protein sequence ID" value="JAV83981.1"/>
    <property type="molecule type" value="Transcribed_RNA"/>
</dbReference>
<keyword evidence="1" id="KW-0812">Transmembrane</keyword>
<dbReference type="EMBL" id="GEZM01034014">
    <property type="protein sequence ID" value="JAV83966.1"/>
    <property type="molecule type" value="Transcribed_RNA"/>
</dbReference>
<feature type="transmembrane region" description="Helical" evidence="1">
    <location>
        <begin position="76"/>
        <end position="94"/>
    </location>
</feature>
<evidence type="ECO:0000256" key="1">
    <source>
        <dbReference type="SAM" id="Phobius"/>
    </source>
</evidence>
<sequence>MLKPEDIYSALGPLYYFTKLLGFSPFQLKGKSSVFLSVVNILWCMTLIAVFGMYAFYELNTAPTDDTIVVEIAESISTNLSILSLCGSILFACISRNNVSINSDNNTALIGRYL</sequence>
<keyword evidence="1" id="KW-0472">Membrane</keyword>
<keyword evidence="1" id="KW-1133">Transmembrane helix</keyword>
<organism evidence="2">
    <name type="scientific">Photinus pyralis</name>
    <name type="common">Common eastern firefly</name>
    <name type="synonym">Lampyris pyralis</name>
    <dbReference type="NCBI Taxonomy" id="7054"/>
    <lineage>
        <taxon>Eukaryota</taxon>
        <taxon>Metazoa</taxon>
        <taxon>Ecdysozoa</taxon>
        <taxon>Arthropoda</taxon>
        <taxon>Hexapoda</taxon>
        <taxon>Insecta</taxon>
        <taxon>Pterygota</taxon>
        <taxon>Neoptera</taxon>
        <taxon>Endopterygota</taxon>
        <taxon>Coleoptera</taxon>
        <taxon>Polyphaga</taxon>
        <taxon>Elateriformia</taxon>
        <taxon>Elateroidea</taxon>
        <taxon>Lampyridae</taxon>
        <taxon>Lampyrinae</taxon>
        <taxon>Photinus</taxon>
    </lineage>
</organism>
<reference evidence="2" key="1">
    <citation type="journal article" date="2016" name="Sci. Rep.">
        <title>Molecular characterization of firefly nuptial gifts: a multi-omics approach sheds light on postcopulatory sexual selection.</title>
        <authorList>
            <person name="Al-Wathiqui N."/>
            <person name="Fallon T.R."/>
            <person name="South A."/>
            <person name="Weng J.K."/>
            <person name="Lewis S.M."/>
        </authorList>
    </citation>
    <scope>NUCLEOTIDE SEQUENCE</scope>
</reference>
<evidence type="ECO:0000313" key="2">
    <source>
        <dbReference type="EMBL" id="JAV83966.1"/>
    </source>
</evidence>
<dbReference type="EMBL" id="GEZM01034013">
    <property type="protein sequence ID" value="JAV83971.1"/>
    <property type="molecule type" value="Transcribed_RNA"/>
</dbReference>
<proteinExistence type="predicted"/>
<dbReference type="AlphaFoldDB" id="A0A1Y1MJA6"/>
<feature type="transmembrane region" description="Helical" evidence="1">
    <location>
        <begin position="34"/>
        <end position="56"/>
    </location>
</feature>
<dbReference type="EMBL" id="GEZM01034018">
    <property type="protein sequence ID" value="JAV83961.1"/>
    <property type="molecule type" value="Transcribed_RNA"/>
</dbReference>
<dbReference type="EMBL" id="GEZM01034010">
    <property type="protein sequence ID" value="JAV83977.1"/>
    <property type="molecule type" value="Transcribed_RNA"/>
</dbReference>